<dbReference type="PANTHER" id="PTHR37419:SF8">
    <property type="entry name" value="TOXIN YJJJ"/>
    <property type="match status" value="1"/>
</dbReference>
<evidence type="ECO:0000259" key="4">
    <source>
        <dbReference type="Pfam" id="PF07804"/>
    </source>
</evidence>
<evidence type="ECO:0000256" key="2">
    <source>
        <dbReference type="ARBA" id="ARBA00022679"/>
    </source>
</evidence>
<dbReference type="EMBL" id="FNGV01000023">
    <property type="protein sequence ID" value="SDN08911.1"/>
    <property type="molecule type" value="Genomic_DNA"/>
</dbReference>
<protein>
    <submittedName>
        <fullName evidence="5">Serine/threonine-protein kinase HipA</fullName>
    </submittedName>
</protein>
<dbReference type="STRING" id="192904.SAMN04488514_12322"/>
<comment type="similarity">
    <text evidence="1">Belongs to the HipA Ser/Thr kinase family.</text>
</comment>
<accession>A0A1G9YKC5</accession>
<sequence length="420" mass="47522">MAQGKFDIYVYAHWQGMPEAKMIGVLAAHYAKGKKAFSFEYDKNWIKSEQQLLLDPDIQFYSGPQYPNNKENFGVFLDSMPDTWGRTLMKRRAAQEASEQDKKAPTLYEIDYLLGVYDESRMGALRFKTDPNGPFLDNNENPTPPWSSVRELQEAAKHLENDTDNEEVKKWLAVLMAPGSSLGGARPKANILDENGNLWIAKFPSKNDTIDKGAWEFLAYRLAINCGIEMAPSQIEKITGNYNTFFTQRFDRIGKERIHFSSAMTMTGNNEDTIRDSPASYLDIAEFIQTNGVNIDKNLHQLWRRIIFNIAVSNTDDHLRNHGFILTSKGWILSPAYDINPSIDKDGLVLNIDMENNALDLELAKSVGEYFRLDDIQMDIIIDEVANSVSHWKAIAGEIGIPRSEQELMGSAFKNGIGLS</sequence>
<dbReference type="InterPro" id="IPR052028">
    <property type="entry name" value="HipA_Ser/Thr_kinase"/>
</dbReference>
<keyword evidence="2" id="KW-0808">Transferase</keyword>
<reference evidence="5 6" key="1">
    <citation type="submission" date="2016-10" db="EMBL/GenBank/DDBJ databases">
        <authorList>
            <person name="de Groot N.N."/>
        </authorList>
    </citation>
    <scope>NUCLEOTIDE SEQUENCE [LARGE SCALE GENOMIC DNA]</scope>
    <source>
        <strain evidence="5 6">DSM 19886</strain>
    </source>
</reference>
<keyword evidence="6" id="KW-1185">Reference proteome</keyword>
<dbReference type="Gene3D" id="1.10.1070.20">
    <property type="match status" value="1"/>
</dbReference>
<keyword evidence="3 5" id="KW-0418">Kinase</keyword>
<feature type="domain" description="HipA-like C-terminal" evidence="4">
    <location>
        <begin position="180"/>
        <end position="391"/>
    </location>
</feature>
<evidence type="ECO:0000256" key="3">
    <source>
        <dbReference type="ARBA" id="ARBA00022777"/>
    </source>
</evidence>
<organism evidence="5 6">
    <name type="scientific">Kriegella aquimaris</name>
    <dbReference type="NCBI Taxonomy" id="192904"/>
    <lineage>
        <taxon>Bacteria</taxon>
        <taxon>Pseudomonadati</taxon>
        <taxon>Bacteroidota</taxon>
        <taxon>Flavobacteriia</taxon>
        <taxon>Flavobacteriales</taxon>
        <taxon>Flavobacteriaceae</taxon>
        <taxon>Kriegella</taxon>
    </lineage>
</organism>
<dbReference type="GO" id="GO:0004674">
    <property type="term" value="F:protein serine/threonine kinase activity"/>
    <property type="evidence" value="ECO:0007669"/>
    <property type="project" value="TreeGrafter"/>
</dbReference>
<evidence type="ECO:0000313" key="5">
    <source>
        <dbReference type="EMBL" id="SDN08911.1"/>
    </source>
</evidence>
<dbReference type="RefSeq" id="WP_089895741.1">
    <property type="nucleotide sequence ID" value="NZ_FNGV01000023.1"/>
</dbReference>
<dbReference type="PANTHER" id="PTHR37419">
    <property type="entry name" value="SERINE/THREONINE-PROTEIN KINASE TOXIN HIPA"/>
    <property type="match status" value="1"/>
</dbReference>
<dbReference type="InterPro" id="IPR012893">
    <property type="entry name" value="HipA-like_C"/>
</dbReference>
<name>A0A1G9YKC5_9FLAO</name>
<dbReference type="AlphaFoldDB" id="A0A1G9YKC5"/>
<dbReference type="GO" id="GO:0005829">
    <property type="term" value="C:cytosol"/>
    <property type="evidence" value="ECO:0007669"/>
    <property type="project" value="TreeGrafter"/>
</dbReference>
<dbReference type="Pfam" id="PF07804">
    <property type="entry name" value="HipA_C"/>
    <property type="match status" value="1"/>
</dbReference>
<evidence type="ECO:0000256" key="1">
    <source>
        <dbReference type="ARBA" id="ARBA00010164"/>
    </source>
</evidence>
<evidence type="ECO:0000313" key="6">
    <source>
        <dbReference type="Proteomes" id="UP000199440"/>
    </source>
</evidence>
<gene>
    <name evidence="5" type="ORF">SAMN04488514_12322</name>
</gene>
<proteinExistence type="inferred from homology"/>
<dbReference type="OrthoDB" id="9805913at2"/>
<dbReference type="Proteomes" id="UP000199440">
    <property type="component" value="Unassembled WGS sequence"/>
</dbReference>